<feature type="compositionally biased region" description="Polar residues" evidence="1">
    <location>
        <begin position="135"/>
        <end position="144"/>
    </location>
</feature>
<keyword evidence="3" id="KW-1185">Reference proteome</keyword>
<name>A0A1Y2A7S3_9PLEO</name>
<sequence>MGDANPQSSSHLLPSHALSDSDSLFPTTPSGLTPNTRSEAEAALSHNALTQTESAAPTTPLPPSEAAYFGATQAATEEDDIAELDDAKKAYRRPKGPIRTSSTNYERALREVRMQQSAASDISAGGDATSDASDPTMSSVSASSVVPGFPLPAPGQGVVPLQPMLGSGQADALKRVRPTGLSLGELGRAQSWSEQDRRHVYTAGLLTGEDGESGDAKVKGYGSGASEGAAGV</sequence>
<feature type="compositionally biased region" description="Low complexity" evidence="1">
    <location>
        <begin position="117"/>
        <end position="134"/>
    </location>
</feature>
<evidence type="ECO:0000313" key="3">
    <source>
        <dbReference type="Proteomes" id="UP000193144"/>
    </source>
</evidence>
<feature type="region of interest" description="Disordered" evidence="1">
    <location>
        <begin position="1"/>
        <end position="148"/>
    </location>
</feature>
<comment type="caution">
    <text evidence="2">The sequence shown here is derived from an EMBL/GenBank/DDBJ whole genome shotgun (WGS) entry which is preliminary data.</text>
</comment>
<feature type="compositionally biased region" description="Gly residues" evidence="1">
    <location>
        <begin position="221"/>
        <end position="232"/>
    </location>
</feature>
<organism evidence="2 3">
    <name type="scientific">Clohesyomyces aquaticus</name>
    <dbReference type="NCBI Taxonomy" id="1231657"/>
    <lineage>
        <taxon>Eukaryota</taxon>
        <taxon>Fungi</taxon>
        <taxon>Dikarya</taxon>
        <taxon>Ascomycota</taxon>
        <taxon>Pezizomycotina</taxon>
        <taxon>Dothideomycetes</taxon>
        <taxon>Pleosporomycetidae</taxon>
        <taxon>Pleosporales</taxon>
        <taxon>Lindgomycetaceae</taxon>
        <taxon>Clohesyomyces</taxon>
    </lineage>
</organism>
<reference evidence="2 3" key="1">
    <citation type="submission" date="2016-07" db="EMBL/GenBank/DDBJ databases">
        <title>Pervasive Adenine N6-methylation of Active Genes in Fungi.</title>
        <authorList>
            <consortium name="DOE Joint Genome Institute"/>
            <person name="Mondo S.J."/>
            <person name="Dannebaum R.O."/>
            <person name="Kuo R.C."/>
            <person name="Labutti K."/>
            <person name="Haridas S."/>
            <person name="Kuo A."/>
            <person name="Salamov A."/>
            <person name="Ahrendt S.R."/>
            <person name="Lipzen A."/>
            <person name="Sullivan W."/>
            <person name="Andreopoulos W.B."/>
            <person name="Clum A."/>
            <person name="Lindquist E."/>
            <person name="Daum C."/>
            <person name="Ramamoorthy G.K."/>
            <person name="Gryganskyi A."/>
            <person name="Culley D."/>
            <person name="Magnuson J.K."/>
            <person name="James T.Y."/>
            <person name="O'Malley M.A."/>
            <person name="Stajich J.E."/>
            <person name="Spatafora J.W."/>
            <person name="Visel A."/>
            <person name="Grigoriev I.V."/>
        </authorList>
    </citation>
    <scope>NUCLEOTIDE SEQUENCE [LARGE SCALE GENOMIC DNA]</scope>
    <source>
        <strain evidence="2 3">CBS 115471</strain>
    </source>
</reference>
<evidence type="ECO:0000256" key="1">
    <source>
        <dbReference type="SAM" id="MobiDB-lite"/>
    </source>
</evidence>
<dbReference type="Proteomes" id="UP000193144">
    <property type="component" value="Unassembled WGS sequence"/>
</dbReference>
<feature type="compositionally biased region" description="Polar residues" evidence="1">
    <location>
        <begin position="47"/>
        <end position="57"/>
    </location>
</feature>
<feature type="region of interest" description="Disordered" evidence="1">
    <location>
        <begin position="204"/>
        <end position="232"/>
    </location>
</feature>
<dbReference type="AlphaFoldDB" id="A0A1Y2A7S3"/>
<accession>A0A1Y2A7S3</accession>
<feature type="compositionally biased region" description="Polar residues" evidence="1">
    <location>
        <begin position="25"/>
        <end position="37"/>
    </location>
</feature>
<feature type="compositionally biased region" description="Low complexity" evidence="1">
    <location>
        <begin position="8"/>
        <end position="24"/>
    </location>
</feature>
<gene>
    <name evidence="2" type="ORF">BCR34DRAFT_473350</name>
</gene>
<proteinExistence type="predicted"/>
<dbReference type="OrthoDB" id="3795253at2759"/>
<dbReference type="EMBL" id="MCFA01000006">
    <property type="protein sequence ID" value="ORY18592.1"/>
    <property type="molecule type" value="Genomic_DNA"/>
</dbReference>
<protein>
    <submittedName>
        <fullName evidence="2">Uncharacterized protein</fullName>
    </submittedName>
</protein>
<evidence type="ECO:0000313" key="2">
    <source>
        <dbReference type="EMBL" id="ORY18592.1"/>
    </source>
</evidence>